<organism evidence="1 2">
    <name type="scientific">Aureococcus anophagefferens</name>
    <name type="common">Harmful bloom alga</name>
    <dbReference type="NCBI Taxonomy" id="44056"/>
    <lineage>
        <taxon>Eukaryota</taxon>
        <taxon>Sar</taxon>
        <taxon>Stramenopiles</taxon>
        <taxon>Ochrophyta</taxon>
        <taxon>Pelagophyceae</taxon>
        <taxon>Pelagomonadales</taxon>
        <taxon>Pelagomonadaceae</taxon>
        <taxon>Aureococcus</taxon>
    </lineage>
</organism>
<evidence type="ECO:0000313" key="2">
    <source>
        <dbReference type="Proteomes" id="UP001363151"/>
    </source>
</evidence>
<dbReference type="InterPro" id="IPR026832">
    <property type="entry name" value="Asteroid"/>
</dbReference>
<gene>
    <name evidence="1" type="ORF">SO694_0030302</name>
</gene>
<name>A0ABR1G011_AURAN</name>
<reference evidence="1 2" key="1">
    <citation type="submission" date="2024-03" db="EMBL/GenBank/DDBJ databases">
        <title>Aureococcus anophagefferens CCMP1851 and Kratosvirus quantuckense: Draft genome of a second virus-susceptible host strain in the model system.</title>
        <authorList>
            <person name="Chase E."/>
            <person name="Truchon A.R."/>
            <person name="Schepens W."/>
            <person name="Wilhelm S.W."/>
        </authorList>
    </citation>
    <scope>NUCLEOTIDE SEQUENCE [LARGE SCALE GENOMIC DNA]</scope>
    <source>
        <strain evidence="1 2">CCMP1851</strain>
    </source>
</reference>
<protein>
    <recommendedName>
        <fullName evidence="3">Exonuclease 1</fullName>
    </recommendedName>
</protein>
<keyword evidence="2" id="KW-1185">Reference proteome</keyword>
<comment type="caution">
    <text evidence="1">The sequence shown here is derived from an EMBL/GenBank/DDBJ whole genome shotgun (WGS) entry which is preliminary data.</text>
</comment>
<evidence type="ECO:0000313" key="1">
    <source>
        <dbReference type="EMBL" id="KAK7241720.1"/>
    </source>
</evidence>
<dbReference type="Proteomes" id="UP001363151">
    <property type="component" value="Unassembled WGS sequence"/>
</dbReference>
<evidence type="ECO:0008006" key="3">
    <source>
        <dbReference type="Google" id="ProtNLM"/>
    </source>
</evidence>
<sequence length="799" mass="85777">MGVKNLASFLRRNSNAPKLADPFMHSNWYNTGEKQAERVVVCDFAAVAYHVLSKVETDASKLLGGQYAVMARKTRAFVERFERVGAKLVFVVGRTATGKDHLKHGHAAHGLASNANQKSRSIKLVKEGRADEAAAHINTAFAPMKFGAVVDALLDLAAEGRVEVLFGDDEDDPGVAYEAAARHGWVLSGDTDMVAYRYEAVGSIQGVIFLKDLDWTTAGLTFLHTTPALVAETLGLVRGGVGRGELMPLVATLLGNDYVDEIELATVHDRALHNALLDRQEHWHDLDPAKERADREAMRASPWNVRRPCFKRAACTTMGCPYDHPPGGHFFCRANVNDDNNIGPNYCTRPYTCQWRHRGDACRVPVWCAQVPGPAVAAAADAVTRPVLTRGEPTGATTLWVADVRAARDVVANLCRVGAEASVERQFSWAIIRGVANMVAGHLYYIEDESAVLDAVCGAGTDLADKVRTAVVAYEPRRADLRVEDAPYAVGDGVAARYAYHQMLSTLRDRHLGGHCDAFAHFPRRLGDLKLGLVHGAGAAGVCWLMQADGSVTLVERRASSPEALPDLAQLLASDAARRDGILALLGASDLGDLPAPLLWPLATLRFWLAAGGEAMPGVEPPPTLGPRQIRAIVEATTQRCLEARLGCDARGPDRWAPPLVGALAEPAFRALMAWVRALQGVRGLLAIGATGDRPELPAAVFDGELLLAVWNAHAGGGATPTSAWRRYNELDARAASAAPLVDALVARVTEGLAVDATPRVAFQARSVSETVDSWEDEGDDAPTLPVDVNTAWDAVVGV</sequence>
<dbReference type="Gene3D" id="3.40.50.1010">
    <property type="entry name" value="5'-nuclease"/>
    <property type="match status" value="1"/>
</dbReference>
<dbReference type="PANTHER" id="PTHR15665:SF1">
    <property type="entry name" value="PROTEIN ASTEROID HOMOLOG 1"/>
    <property type="match status" value="1"/>
</dbReference>
<proteinExistence type="predicted"/>
<accession>A0ABR1G011</accession>
<dbReference type="EMBL" id="JBBJCI010000158">
    <property type="protein sequence ID" value="KAK7241720.1"/>
    <property type="molecule type" value="Genomic_DNA"/>
</dbReference>
<dbReference type="PANTHER" id="PTHR15665">
    <property type="entry name" value="ASTEROID PROTEIN"/>
    <property type="match status" value="1"/>
</dbReference>